<feature type="compositionally biased region" description="Acidic residues" evidence="1">
    <location>
        <begin position="94"/>
        <end position="111"/>
    </location>
</feature>
<dbReference type="Proteomes" id="UP001163046">
    <property type="component" value="Unassembled WGS sequence"/>
</dbReference>
<organism evidence="2 3">
    <name type="scientific">Desmophyllum pertusum</name>
    <dbReference type="NCBI Taxonomy" id="174260"/>
    <lineage>
        <taxon>Eukaryota</taxon>
        <taxon>Metazoa</taxon>
        <taxon>Cnidaria</taxon>
        <taxon>Anthozoa</taxon>
        <taxon>Hexacorallia</taxon>
        <taxon>Scleractinia</taxon>
        <taxon>Caryophylliina</taxon>
        <taxon>Caryophylliidae</taxon>
        <taxon>Desmophyllum</taxon>
    </lineage>
</organism>
<dbReference type="AlphaFoldDB" id="A0A9W9Y761"/>
<evidence type="ECO:0000313" key="3">
    <source>
        <dbReference type="Proteomes" id="UP001163046"/>
    </source>
</evidence>
<name>A0A9W9Y761_9CNID</name>
<comment type="caution">
    <text evidence="2">The sequence shown here is derived from an EMBL/GenBank/DDBJ whole genome shotgun (WGS) entry which is preliminary data.</text>
</comment>
<dbReference type="OrthoDB" id="5964672at2759"/>
<protein>
    <submittedName>
        <fullName evidence="2">Uncharacterized protein</fullName>
    </submittedName>
</protein>
<evidence type="ECO:0000313" key="2">
    <source>
        <dbReference type="EMBL" id="KAJ7318874.1"/>
    </source>
</evidence>
<dbReference type="EMBL" id="MU827846">
    <property type="protein sequence ID" value="KAJ7318874.1"/>
    <property type="molecule type" value="Genomic_DNA"/>
</dbReference>
<gene>
    <name evidence="2" type="ORF">OS493_037285</name>
</gene>
<keyword evidence="3" id="KW-1185">Reference proteome</keyword>
<feature type="region of interest" description="Disordered" evidence="1">
    <location>
        <begin position="89"/>
        <end position="112"/>
    </location>
</feature>
<proteinExistence type="predicted"/>
<evidence type="ECO:0000256" key="1">
    <source>
        <dbReference type="SAM" id="MobiDB-lite"/>
    </source>
</evidence>
<accession>A0A9W9Y761</accession>
<sequence length="361" mass="41220">MASCSTSSPLSANVLPELLSKFESSSHEACFSDSSLDAEYNDCVFSDLKSLAEKDKKLRELLAILDAQKRIKDGMKTFLKEKAEKYKKSSVQKDDDEESEEEESEDGDSDGEGIKIPVFIPFASLLENKAAAMKLEVRSFIFKLWLRRIQLTRQEDKEKYNSLQDFEHAIYNAQEVIKEFRGFIYKQGHDVEELQEMIPYHEDLLQKASSKTMEEKEKASFEMSEEDVVRFCSNGARICALLGLQLDFLDSYEEMPLEDRDHHTLCDSIVTFLTSNYESVNVTDKNCLNKELLASIGFDPLSSAVETIMARAGSTQQHIETCEMAELFIEDEFKYNFLLSPLAGKISFSKRFNKYMVSAPE</sequence>
<reference evidence="2" key="1">
    <citation type="submission" date="2023-01" db="EMBL/GenBank/DDBJ databases">
        <title>Genome assembly of the deep-sea coral Lophelia pertusa.</title>
        <authorList>
            <person name="Herrera S."/>
            <person name="Cordes E."/>
        </authorList>
    </citation>
    <scope>NUCLEOTIDE SEQUENCE</scope>
    <source>
        <strain evidence="2">USNM1676648</strain>
        <tissue evidence="2">Polyp</tissue>
    </source>
</reference>